<protein>
    <submittedName>
        <fullName evidence="1">DNA-binding protein</fullName>
    </submittedName>
</protein>
<evidence type="ECO:0000313" key="1">
    <source>
        <dbReference type="EMBL" id="MDT2692007.1"/>
    </source>
</evidence>
<accession>A0AAE4HS23</accession>
<dbReference type="Proteomes" id="UP001183682">
    <property type="component" value="Unassembled WGS sequence"/>
</dbReference>
<keyword evidence="1" id="KW-0238">DNA-binding</keyword>
<organism evidence="1 2">
    <name type="scientific">Enterococcus gallinarum</name>
    <dbReference type="NCBI Taxonomy" id="1353"/>
    <lineage>
        <taxon>Bacteria</taxon>
        <taxon>Bacillati</taxon>
        <taxon>Bacillota</taxon>
        <taxon>Bacilli</taxon>
        <taxon>Lactobacillales</taxon>
        <taxon>Enterococcaceae</taxon>
        <taxon>Enterococcus</taxon>
    </lineage>
</organism>
<dbReference type="AlphaFoldDB" id="A0AAE4HS23"/>
<name>A0AAE4HS23_ENTGA</name>
<dbReference type="EMBL" id="JARPZN010000026">
    <property type="protein sequence ID" value="MDT2692007.1"/>
    <property type="molecule type" value="Genomic_DNA"/>
</dbReference>
<evidence type="ECO:0000313" key="2">
    <source>
        <dbReference type="Proteomes" id="UP001183682"/>
    </source>
</evidence>
<dbReference type="RefSeq" id="WP_255210080.1">
    <property type="nucleotide sequence ID" value="NZ_JARPZN010000026.1"/>
</dbReference>
<sequence>MNDLSILQINEIDLSPKLQGVVKKLAAEEGRKQAEASIEALKEKLSMPRYMNFTQAAKYMNTSYNTLKYVFIKKKGLPVVIIEGYERIWQSDADEFLEKYKK</sequence>
<comment type="caution">
    <text evidence="1">The sequence shown here is derived from an EMBL/GenBank/DDBJ whole genome shotgun (WGS) entry which is preliminary data.</text>
</comment>
<proteinExistence type="predicted"/>
<dbReference type="GO" id="GO:0003677">
    <property type="term" value="F:DNA binding"/>
    <property type="evidence" value="ECO:0007669"/>
    <property type="project" value="UniProtKB-KW"/>
</dbReference>
<gene>
    <name evidence="1" type="ORF">P7E30_17715</name>
</gene>
<reference evidence="1" key="1">
    <citation type="submission" date="2023-03" db="EMBL/GenBank/DDBJ databases">
        <authorList>
            <person name="Shen W."/>
            <person name="Cai J."/>
        </authorList>
    </citation>
    <scope>NUCLEOTIDE SEQUENCE</scope>
    <source>
        <strain evidence="1">K69-2</strain>
    </source>
</reference>